<comment type="caution">
    <text evidence="6">The sequence shown here is derived from an EMBL/GenBank/DDBJ whole genome shotgun (WGS) entry which is preliminary data.</text>
</comment>
<evidence type="ECO:0000256" key="4">
    <source>
        <dbReference type="ARBA" id="ARBA00022840"/>
    </source>
</evidence>
<dbReference type="GO" id="GO:0004386">
    <property type="term" value="F:helicase activity"/>
    <property type="evidence" value="ECO:0007669"/>
    <property type="project" value="UniProtKB-KW"/>
</dbReference>
<protein>
    <submittedName>
        <fullName evidence="6">Uncharacterized protein</fullName>
    </submittedName>
</protein>
<dbReference type="Proteomes" id="UP000243975">
    <property type="component" value="Unassembled WGS sequence"/>
</dbReference>
<evidence type="ECO:0000256" key="1">
    <source>
        <dbReference type="ARBA" id="ARBA00004123"/>
    </source>
</evidence>
<gene>
    <name evidence="6" type="ORF">Ccrd_021740</name>
</gene>
<name>A0A103Y030_CYNCS</name>
<dbReference type="GO" id="GO:0000812">
    <property type="term" value="C:Swr1 complex"/>
    <property type="evidence" value="ECO:0007669"/>
    <property type="project" value="TreeGrafter"/>
</dbReference>
<dbReference type="GO" id="GO:0042393">
    <property type="term" value="F:histone binding"/>
    <property type="evidence" value="ECO:0007669"/>
    <property type="project" value="TreeGrafter"/>
</dbReference>
<dbReference type="InterPro" id="IPR050520">
    <property type="entry name" value="INO80/SWR1_helicase"/>
</dbReference>
<feature type="compositionally biased region" description="Polar residues" evidence="5">
    <location>
        <begin position="7"/>
        <end position="21"/>
    </location>
</feature>
<dbReference type="Gramene" id="KVH99990">
    <property type="protein sequence ID" value="KVH99990"/>
    <property type="gene ID" value="Ccrd_021740"/>
</dbReference>
<comment type="subcellular location">
    <subcellularLocation>
        <location evidence="1">Nucleus</location>
    </subcellularLocation>
</comment>
<feature type="non-terminal residue" evidence="6">
    <location>
        <position position="261"/>
    </location>
</feature>
<dbReference type="PANTHER" id="PTHR45685:SF1">
    <property type="entry name" value="HELICASE SRCAP"/>
    <property type="match status" value="1"/>
</dbReference>
<accession>A0A103Y030</accession>
<feature type="region of interest" description="Disordered" evidence="5">
    <location>
        <begin position="1"/>
        <end position="48"/>
    </location>
</feature>
<organism evidence="6 7">
    <name type="scientific">Cynara cardunculus var. scolymus</name>
    <name type="common">Globe artichoke</name>
    <name type="synonym">Cynara scolymus</name>
    <dbReference type="NCBI Taxonomy" id="59895"/>
    <lineage>
        <taxon>Eukaryota</taxon>
        <taxon>Viridiplantae</taxon>
        <taxon>Streptophyta</taxon>
        <taxon>Embryophyta</taxon>
        <taxon>Tracheophyta</taxon>
        <taxon>Spermatophyta</taxon>
        <taxon>Magnoliopsida</taxon>
        <taxon>eudicotyledons</taxon>
        <taxon>Gunneridae</taxon>
        <taxon>Pentapetalae</taxon>
        <taxon>asterids</taxon>
        <taxon>campanulids</taxon>
        <taxon>Asterales</taxon>
        <taxon>Asteraceae</taxon>
        <taxon>Carduoideae</taxon>
        <taxon>Cardueae</taxon>
        <taxon>Carduinae</taxon>
        <taxon>Cynara</taxon>
    </lineage>
</organism>
<keyword evidence="4" id="KW-0067">ATP-binding</keyword>
<evidence type="ECO:0000313" key="7">
    <source>
        <dbReference type="Proteomes" id="UP000243975"/>
    </source>
</evidence>
<evidence type="ECO:0000256" key="5">
    <source>
        <dbReference type="SAM" id="MobiDB-lite"/>
    </source>
</evidence>
<keyword evidence="3" id="KW-0378">Hydrolase</keyword>
<evidence type="ECO:0000256" key="3">
    <source>
        <dbReference type="ARBA" id="ARBA00022806"/>
    </source>
</evidence>
<evidence type="ECO:0000256" key="2">
    <source>
        <dbReference type="ARBA" id="ARBA00022741"/>
    </source>
</evidence>
<keyword evidence="2" id="KW-0547">Nucleotide-binding</keyword>
<dbReference type="GO" id="GO:0005524">
    <property type="term" value="F:ATP binding"/>
    <property type="evidence" value="ECO:0007669"/>
    <property type="project" value="UniProtKB-KW"/>
</dbReference>
<reference evidence="6 7" key="1">
    <citation type="journal article" date="2016" name="Sci. Rep.">
        <title>The genome sequence of the outbreeding globe artichoke constructed de novo incorporating a phase-aware low-pass sequencing strategy of F1 progeny.</title>
        <authorList>
            <person name="Scaglione D."/>
            <person name="Reyes-Chin-Wo S."/>
            <person name="Acquadro A."/>
            <person name="Froenicke L."/>
            <person name="Portis E."/>
            <person name="Beitel C."/>
            <person name="Tirone M."/>
            <person name="Mauro R."/>
            <person name="Lo Monaco A."/>
            <person name="Mauromicale G."/>
            <person name="Faccioli P."/>
            <person name="Cattivelli L."/>
            <person name="Rieseberg L."/>
            <person name="Michelmore R."/>
            <person name="Lanteri S."/>
        </authorList>
    </citation>
    <scope>NUCLEOTIDE SEQUENCE [LARGE SCALE GENOMIC DNA]</scope>
    <source>
        <strain evidence="6">2C</strain>
    </source>
</reference>
<dbReference type="GO" id="GO:0003677">
    <property type="term" value="F:DNA binding"/>
    <property type="evidence" value="ECO:0007669"/>
    <property type="project" value="UniProtKB-KW"/>
</dbReference>
<proteinExistence type="predicted"/>
<evidence type="ECO:0000313" key="6">
    <source>
        <dbReference type="EMBL" id="KVH99990.1"/>
    </source>
</evidence>
<feature type="compositionally biased region" description="Basic and acidic residues" evidence="5">
    <location>
        <begin position="217"/>
        <end position="232"/>
    </location>
</feature>
<dbReference type="STRING" id="59895.A0A103Y030"/>
<feature type="compositionally biased region" description="Basic and acidic residues" evidence="5">
    <location>
        <begin position="251"/>
        <end position="261"/>
    </location>
</feature>
<dbReference type="GO" id="GO:0006338">
    <property type="term" value="P:chromatin remodeling"/>
    <property type="evidence" value="ECO:0007669"/>
    <property type="project" value="TreeGrafter"/>
</dbReference>
<dbReference type="PANTHER" id="PTHR45685">
    <property type="entry name" value="HELICASE SRCAP-RELATED"/>
    <property type="match status" value="1"/>
</dbReference>
<dbReference type="AlphaFoldDB" id="A0A103Y030"/>
<sequence>MLAENLGDSSPRQHVHSSLVQEQPAIQYEDHTDINGCAEPNEDDEHTIEEDEALITEDERREELEALHNEVDLPLEELLRRYAVGEDNTESTPGKTDGVAELTQASEDDSRCNGNDSSDHILRRKSTQPARSRHCAESNGGLSVSKNHHSEVEKHGIRKRKGLQEGRKKYLELDFNDENDDETTLLEEEELAKAEADDTVDEIALLQNESEIPIEDLLARYRQDSDINRSTEEDSESEGASESVDLSDSSAHQETEVDLQH</sequence>
<keyword evidence="7" id="KW-1185">Reference proteome</keyword>
<dbReference type="EMBL" id="LEKV01003403">
    <property type="protein sequence ID" value="KVH99990.1"/>
    <property type="molecule type" value="Genomic_DNA"/>
</dbReference>
<keyword evidence="3" id="KW-0347">Helicase</keyword>
<dbReference type="GO" id="GO:0016887">
    <property type="term" value="F:ATP hydrolysis activity"/>
    <property type="evidence" value="ECO:0007669"/>
    <property type="project" value="TreeGrafter"/>
</dbReference>
<feature type="region of interest" description="Disordered" evidence="5">
    <location>
        <begin position="207"/>
        <end position="261"/>
    </location>
</feature>
<feature type="region of interest" description="Disordered" evidence="5">
    <location>
        <begin position="84"/>
        <end position="163"/>
    </location>
</feature>